<gene>
    <name evidence="1" type="ORF">M378DRAFT_172690</name>
</gene>
<sequence>LSSVAADPASLYYPSCRSRAYSTSPFSSYLPLAGNYGSNPYPYWYGQGYSGSTSPNIQMYPQSPYFSNPYLQYPMQGSLFGGGHHHHRRCHHCGRSLSY</sequence>
<evidence type="ECO:0000313" key="2">
    <source>
        <dbReference type="Proteomes" id="UP000054549"/>
    </source>
</evidence>
<dbReference type="EMBL" id="KN818421">
    <property type="protein sequence ID" value="KIL56432.1"/>
    <property type="molecule type" value="Genomic_DNA"/>
</dbReference>
<evidence type="ECO:0000313" key="1">
    <source>
        <dbReference type="EMBL" id="KIL56432.1"/>
    </source>
</evidence>
<organism evidence="1 2">
    <name type="scientific">Amanita muscaria (strain Koide BX008)</name>
    <dbReference type="NCBI Taxonomy" id="946122"/>
    <lineage>
        <taxon>Eukaryota</taxon>
        <taxon>Fungi</taxon>
        <taxon>Dikarya</taxon>
        <taxon>Basidiomycota</taxon>
        <taxon>Agaricomycotina</taxon>
        <taxon>Agaricomycetes</taxon>
        <taxon>Agaricomycetidae</taxon>
        <taxon>Agaricales</taxon>
        <taxon>Pluteineae</taxon>
        <taxon>Amanitaceae</taxon>
        <taxon>Amanita</taxon>
    </lineage>
</organism>
<feature type="non-terminal residue" evidence="1">
    <location>
        <position position="1"/>
    </location>
</feature>
<protein>
    <submittedName>
        <fullName evidence="1">Uncharacterized protein</fullName>
    </submittedName>
</protein>
<dbReference type="InParanoid" id="A0A0C2W5M8"/>
<dbReference type="HOGENOM" id="CLU_162126_0_0_1"/>
<proteinExistence type="predicted"/>
<accession>A0A0C2W5M8</accession>
<dbReference type="AlphaFoldDB" id="A0A0C2W5M8"/>
<name>A0A0C2W5M8_AMAMK</name>
<keyword evidence="2" id="KW-1185">Reference proteome</keyword>
<dbReference type="Proteomes" id="UP000054549">
    <property type="component" value="Unassembled WGS sequence"/>
</dbReference>
<reference evidence="1 2" key="1">
    <citation type="submission" date="2014-04" db="EMBL/GenBank/DDBJ databases">
        <title>Evolutionary Origins and Diversification of the Mycorrhizal Mutualists.</title>
        <authorList>
            <consortium name="DOE Joint Genome Institute"/>
            <consortium name="Mycorrhizal Genomics Consortium"/>
            <person name="Kohler A."/>
            <person name="Kuo A."/>
            <person name="Nagy L.G."/>
            <person name="Floudas D."/>
            <person name="Copeland A."/>
            <person name="Barry K.W."/>
            <person name="Cichocki N."/>
            <person name="Veneault-Fourrey C."/>
            <person name="LaButti K."/>
            <person name="Lindquist E.A."/>
            <person name="Lipzen A."/>
            <person name="Lundell T."/>
            <person name="Morin E."/>
            <person name="Murat C."/>
            <person name="Riley R."/>
            <person name="Ohm R."/>
            <person name="Sun H."/>
            <person name="Tunlid A."/>
            <person name="Henrissat B."/>
            <person name="Grigoriev I.V."/>
            <person name="Hibbett D.S."/>
            <person name="Martin F."/>
        </authorList>
    </citation>
    <scope>NUCLEOTIDE SEQUENCE [LARGE SCALE GENOMIC DNA]</scope>
    <source>
        <strain evidence="1 2">Koide BX008</strain>
    </source>
</reference>